<dbReference type="Proteomes" id="UP000735302">
    <property type="component" value="Unassembled WGS sequence"/>
</dbReference>
<comment type="caution">
    <text evidence="5">The sequence shown here is derived from an EMBL/GenBank/DDBJ whole genome shotgun (WGS) entry which is preliminary data.</text>
</comment>
<proteinExistence type="inferred from homology"/>
<comment type="subcellular location">
    <subcellularLocation>
        <location evidence="2">Nucleus</location>
    </subcellularLocation>
</comment>
<feature type="region of interest" description="Disordered" evidence="3">
    <location>
        <begin position="101"/>
        <end position="127"/>
    </location>
</feature>
<keyword evidence="2" id="KW-0805">Transcription regulation</keyword>
<dbReference type="EMBL" id="BLXT01004129">
    <property type="protein sequence ID" value="GFO09865.1"/>
    <property type="molecule type" value="Genomic_DNA"/>
</dbReference>
<gene>
    <name evidence="2" type="primary">MED15</name>
    <name evidence="5" type="ORF">PoB_003637000</name>
</gene>
<evidence type="ECO:0000256" key="3">
    <source>
        <dbReference type="SAM" id="MobiDB-lite"/>
    </source>
</evidence>
<dbReference type="Gene3D" id="1.10.246.20">
    <property type="entry name" value="Coactivator CBP, KIX domain"/>
    <property type="match status" value="1"/>
</dbReference>
<evidence type="ECO:0000256" key="1">
    <source>
        <dbReference type="ARBA" id="ARBA00023242"/>
    </source>
</evidence>
<protein>
    <recommendedName>
        <fullName evidence="2">Mediator of RNA polymerase II transcription subunit 15</fullName>
    </recommendedName>
    <alternativeName>
        <fullName evidence="2">Mediator complex subunit 15</fullName>
    </alternativeName>
</protein>
<keyword evidence="2" id="KW-0010">Activator</keyword>
<name>A0AAV4ANM3_9GAST</name>
<evidence type="ECO:0000259" key="4">
    <source>
        <dbReference type="Pfam" id="PF09606"/>
    </source>
</evidence>
<organism evidence="5 6">
    <name type="scientific">Plakobranchus ocellatus</name>
    <dbReference type="NCBI Taxonomy" id="259542"/>
    <lineage>
        <taxon>Eukaryota</taxon>
        <taxon>Metazoa</taxon>
        <taxon>Spiralia</taxon>
        <taxon>Lophotrochozoa</taxon>
        <taxon>Mollusca</taxon>
        <taxon>Gastropoda</taxon>
        <taxon>Heterobranchia</taxon>
        <taxon>Euthyneura</taxon>
        <taxon>Panpulmonata</taxon>
        <taxon>Sacoglossa</taxon>
        <taxon>Placobranchoidea</taxon>
        <taxon>Plakobranchidae</taxon>
        <taxon>Plakobranchus</taxon>
    </lineage>
</organism>
<dbReference type="InterPro" id="IPR019087">
    <property type="entry name" value="Med15_N"/>
</dbReference>
<keyword evidence="6" id="KW-1185">Reference proteome</keyword>
<keyword evidence="2" id="KW-0804">Transcription</keyword>
<dbReference type="GO" id="GO:0006355">
    <property type="term" value="P:regulation of DNA-templated transcription"/>
    <property type="evidence" value="ECO:0007669"/>
    <property type="project" value="InterPro"/>
</dbReference>
<dbReference type="GO" id="GO:0005634">
    <property type="term" value="C:nucleus"/>
    <property type="evidence" value="ECO:0007669"/>
    <property type="project" value="UniProtKB-SubCell"/>
</dbReference>
<dbReference type="InterPro" id="IPR036529">
    <property type="entry name" value="KIX_dom_sf"/>
</dbReference>
<dbReference type="GO" id="GO:0003712">
    <property type="term" value="F:transcription coregulator activity"/>
    <property type="evidence" value="ECO:0007669"/>
    <property type="project" value="InterPro"/>
</dbReference>
<feature type="region of interest" description="Disordered" evidence="3">
    <location>
        <begin position="1"/>
        <end position="28"/>
    </location>
</feature>
<keyword evidence="1 2" id="KW-0539">Nucleus</keyword>
<accession>A0AAV4ANM3</accession>
<evidence type="ECO:0000313" key="5">
    <source>
        <dbReference type="EMBL" id="GFO09865.1"/>
    </source>
</evidence>
<comment type="subunit">
    <text evidence="2">Component of the Mediator complex.</text>
</comment>
<feature type="domain" description="Mediator of RNA polymerase II transcription subunit 15 N-terminal" evidence="4">
    <location>
        <begin position="33"/>
        <end position="100"/>
    </location>
</feature>
<reference evidence="5 6" key="1">
    <citation type="journal article" date="2021" name="Elife">
        <title>Chloroplast acquisition without the gene transfer in kleptoplastic sea slugs, Plakobranchus ocellatus.</title>
        <authorList>
            <person name="Maeda T."/>
            <person name="Takahashi S."/>
            <person name="Yoshida T."/>
            <person name="Shimamura S."/>
            <person name="Takaki Y."/>
            <person name="Nagai Y."/>
            <person name="Toyoda A."/>
            <person name="Suzuki Y."/>
            <person name="Arimoto A."/>
            <person name="Ishii H."/>
            <person name="Satoh N."/>
            <person name="Nishiyama T."/>
            <person name="Hasebe M."/>
            <person name="Maruyama T."/>
            <person name="Minagawa J."/>
            <person name="Obokata J."/>
            <person name="Shigenobu S."/>
        </authorList>
    </citation>
    <scope>NUCLEOTIDE SEQUENCE [LARGE SCALE GENOMIC DNA]</scope>
</reference>
<evidence type="ECO:0000313" key="6">
    <source>
        <dbReference type="Proteomes" id="UP000735302"/>
    </source>
</evidence>
<dbReference type="AlphaFoldDB" id="A0AAV4ANM3"/>
<comment type="function">
    <text evidence="2">Component of the Mediator complex, a coactivator involved in the regulated transcription of nearly all RNA polymerase II-dependent genes. Mediator functions as a bridge to convey information from gene-specific regulatory proteins to the basal RNA polymerase II transcription machinery. Mediator is recruited to promoters by direct interactions with regulatory proteins and serves as a scaffold for the assembly of a functional preinitiation complex with RNA polymerase II and the general transcription factors.</text>
</comment>
<sequence>MADTHDQAEGSTANIQEKPLYQKDEEGATIDDTDEWKLDKYRIKVVERIHDEITAAESEVPSTAAELEDYAFRKAISKRTYLDTIARILIYVAGYNKMKEAKAANSGEDRTEEVVVQEEKNEDNTES</sequence>
<dbReference type="Pfam" id="PF09606">
    <property type="entry name" value="Med15_N"/>
    <property type="match status" value="1"/>
</dbReference>
<comment type="similarity">
    <text evidence="2">Belongs to the Mediator complex subunit 15 family.</text>
</comment>
<evidence type="ECO:0000256" key="2">
    <source>
        <dbReference type="RuleBase" id="RU364148"/>
    </source>
</evidence>